<feature type="domain" description="DNA2/NAM7 helicase helicase" evidence="5">
    <location>
        <begin position="598"/>
        <end position="675"/>
    </location>
</feature>
<dbReference type="InterPro" id="IPR027417">
    <property type="entry name" value="P-loop_NTPase"/>
</dbReference>
<name>A0ABP1Q8S9_9HEXA</name>
<comment type="caution">
    <text evidence="6">The sequence shown here is derived from an EMBL/GenBank/DDBJ whole genome shotgun (WGS) entry which is preliminary data.</text>
</comment>
<dbReference type="PANTHER" id="PTHR43788:SF16">
    <property type="entry name" value="HELICASE WITH ZINC FINGER 2"/>
    <property type="match status" value="1"/>
</dbReference>
<dbReference type="PANTHER" id="PTHR43788">
    <property type="entry name" value="DNA2/NAM7 HELICASE FAMILY MEMBER"/>
    <property type="match status" value="1"/>
</dbReference>
<dbReference type="InterPro" id="IPR041677">
    <property type="entry name" value="DNA2/NAM7_AAA_11"/>
</dbReference>
<keyword evidence="4" id="KW-0067">ATP-binding</keyword>
<sequence length="679" mass="77349">MTLPVTKNVVQYKFEYVNDRKTDQLIRLVPGLTPLYDNVEKFRKSALAAYGCDFKNEKRMLHYQQTKGKVISTNLIEETLVRGKKTKRVKATVSVMQSKLWCSDGIHKIQDVLLVHELNKITTYASTRRTRSQIIPAKLYNISNFGHTTCEVTLVAAVRRGSFIEEGQEMMLIPKPPAYEKNSLRHTFTRWKKVVDRRISPPRKLSGSIIASNYCRDTVWENGLELYSVYLVHVNVERKPVWQYLKSRLADCYVGAEAELLVSIGPKKLCTLHTIRIVSIYDPTEVNVGELQTPINTIPLAVSFVVVLNGAQIVDIGSDCTMAVWVIASSLYSLETHHGQLNIAAGAEDYFDDDNFVEQSDNDSDQQDWTEKKSVFLTFDTKYVFVHEDKSLPGQSTDDLRLILDEWCSEPDYSIPFLDFLLVLPKGTLVTRVGNFDETCMNKVSVQRLLQRLDESQKKAVETMLRWKLSITQGPPGSGKTLMLGYGVAILRSISEGLIIVCTQSNCAADEAYEKIASVNRQFKLGIRVLRMLGQKRERVDSQKETPSTERPYFLHERVRSHYKWVRDEEINDIIEKEIYEGATALTLDEANKLRGHLMRVTRTVLLRTDVVVCTVACASDYRLKSTLDIMRKIKRPLSALILDESSLLTVPATLPILTFNPLRVWLIGDDKQLRLIID</sequence>
<dbReference type="EMBL" id="CAXLJM020000026">
    <property type="protein sequence ID" value="CAL8093143.1"/>
    <property type="molecule type" value="Genomic_DNA"/>
</dbReference>
<evidence type="ECO:0000313" key="7">
    <source>
        <dbReference type="Proteomes" id="UP001642540"/>
    </source>
</evidence>
<keyword evidence="2" id="KW-0378">Hydrolase</keyword>
<reference evidence="6 7" key="1">
    <citation type="submission" date="2024-08" db="EMBL/GenBank/DDBJ databases">
        <authorList>
            <person name="Cucini C."/>
            <person name="Frati F."/>
        </authorList>
    </citation>
    <scope>NUCLEOTIDE SEQUENCE [LARGE SCALE GENOMIC DNA]</scope>
</reference>
<evidence type="ECO:0000256" key="3">
    <source>
        <dbReference type="ARBA" id="ARBA00022806"/>
    </source>
</evidence>
<gene>
    <name evidence="6" type="ORF">ODALV1_LOCUS8422</name>
</gene>
<keyword evidence="3" id="KW-0347">Helicase</keyword>
<organism evidence="6 7">
    <name type="scientific">Orchesella dallaii</name>
    <dbReference type="NCBI Taxonomy" id="48710"/>
    <lineage>
        <taxon>Eukaryota</taxon>
        <taxon>Metazoa</taxon>
        <taxon>Ecdysozoa</taxon>
        <taxon>Arthropoda</taxon>
        <taxon>Hexapoda</taxon>
        <taxon>Collembola</taxon>
        <taxon>Entomobryomorpha</taxon>
        <taxon>Entomobryoidea</taxon>
        <taxon>Orchesellidae</taxon>
        <taxon>Orchesellinae</taxon>
        <taxon>Orchesella</taxon>
    </lineage>
</organism>
<dbReference type="SUPFAM" id="SSF52540">
    <property type="entry name" value="P-loop containing nucleoside triphosphate hydrolases"/>
    <property type="match status" value="1"/>
</dbReference>
<dbReference type="InterPro" id="IPR050534">
    <property type="entry name" value="Coronavir_polyprotein_1ab"/>
</dbReference>
<keyword evidence="1" id="KW-0547">Nucleotide-binding</keyword>
<evidence type="ECO:0000256" key="2">
    <source>
        <dbReference type="ARBA" id="ARBA00022801"/>
    </source>
</evidence>
<dbReference type="Pfam" id="PF13086">
    <property type="entry name" value="AAA_11"/>
    <property type="match status" value="2"/>
</dbReference>
<evidence type="ECO:0000259" key="5">
    <source>
        <dbReference type="Pfam" id="PF13086"/>
    </source>
</evidence>
<evidence type="ECO:0000256" key="1">
    <source>
        <dbReference type="ARBA" id="ARBA00022741"/>
    </source>
</evidence>
<keyword evidence="7" id="KW-1185">Reference proteome</keyword>
<evidence type="ECO:0000256" key="4">
    <source>
        <dbReference type="ARBA" id="ARBA00022840"/>
    </source>
</evidence>
<evidence type="ECO:0000313" key="6">
    <source>
        <dbReference type="EMBL" id="CAL8093143.1"/>
    </source>
</evidence>
<dbReference type="Gene3D" id="3.40.50.300">
    <property type="entry name" value="P-loop containing nucleotide triphosphate hydrolases"/>
    <property type="match status" value="1"/>
</dbReference>
<feature type="domain" description="DNA2/NAM7 helicase helicase" evidence="5">
    <location>
        <begin position="453"/>
        <end position="579"/>
    </location>
</feature>
<protein>
    <recommendedName>
        <fullName evidence="5">DNA2/NAM7 helicase helicase domain-containing protein</fullName>
    </recommendedName>
</protein>
<dbReference type="Proteomes" id="UP001642540">
    <property type="component" value="Unassembled WGS sequence"/>
</dbReference>
<accession>A0ABP1Q8S9</accession>
<proteinExistence type="predicted"/>